<keyword evidence="1" id="KW-0472">Membrane</keyword>
<gene>
    <name evidence="2" type="ORF">SAMN05421846_10812</name>
</gene>
<sequence length="145" mass="17570">MKIINWLFIIAGISGLIGVRALENQIFYDPFLDYFHEANKNMVFPDFDWGKLIVNYLFRFILNLLFSCVVIHFWFKNKKWKVQGGALILIIFGITFPIYLYCIYTHFEIGYLFSFYMRRFVIQPLILLLIIPMFYYRRYTLDNDI</sequence>
<feature type="transmembrane region" description="Helical" evidence="1">
    <location>
        <begin position="119"/>
        <end position="136"/>
    </location>
</feature>
<evidence type="ECO:0000313" key="2">
    <source>
        <dbReference type="EMBL" id="SDI45577.1"/>
    </source>
</evidence>
<name>A0A1G8KQ87_9FLAO</name>
<accession>A0A1G8KQ87</accession>
<feature type="transmembrane region" description="Helical" evidence="1">
    <location>
        <begin position="56"/>
        <end position="75"/>
    </location>
</feature>
<dbReference type="AlphaFoldDB" id="A0A1G8KQ87"/>
<dbReference type="EMBL" id="FNDW01000008">
    <property type="protein sequence ID" value="SDI45577.1"/>
    <property type="molecule type" value="Genomic_DNA"/>
</dbReference>
<feature type="transmembrane region" description="Helical" evidence="1">
    <location>
        <begin position="87"/>
        <end position="107"/>
    </location>
</feature>
<dbReference type="RefSeq" id="WP_089858878.1">
    <property type="nucleotide sequence ID" value="NZ_FNDW01000008.1"/>
</dbReference>
<keyword evidence="3" id="KW-1185">Reference proteome</keyword>
<dbReference type="InterPro" id="IPR026414">
    <property type="entry name" value="ExosoTase_F-assoc_memb"/>
</dbReference>
<proteinExistence type="predicted"/>
<protein>
    <submittedName>
        <fullName evidence="2">Exosortase F-associated protein</fullName>
    </submittedName>
</protein>
<dbReference type="STRING" id="311334.SAMN05421846_10812"/>
<keyword evidence="1" id="KW-0812">Transmembrane</keyword>
<evidence type="ECO:0000313" key="3">
    <source>
        <dbReference type="Proteomes" id="UP000198869"/>
    </source>
</evidence>
<dbReference type="Proteomes" id="UP000198869">
    <property type="component" value="Unassembled WGS sequence"/>
</dbReference>
<dbReference type="OrthoDB" id="982493at2"/>
<organism evidence="2 3">
    <name type="scientific">Chryseobacterium taeanense</name>
    <dbReference type="NCBI Taxonomy" id="311334"/>
    <lineage>
        <taxon>Bacteria</taxon>
        <taxon>Pseudomonadati</taxon>
        <taxon>Bacteroidota</taxon>
        <taxon>Flavobacteriia</taxon>
        <taxon>Flavobacteriales</taxon>
        <taxon>Weeksellaceae</taxon>
        <taxon>Chryseobacterium group</taxon>
        <taxon>Chryseobacterium</taxon>
    </lineage>
</organism>
<keyword evidence="1" id="KW-1133">Transmembrane helix</keyword>
<reference evidence="3" key="1">
    <citation type="submission" date="2016-10" db="EMBL/GenBank/DDBJ databases">
        <authorList>
            <person name="Varghese N."/>
            <person name="Submissions S."/>
        </authorList>
    </citation>
    <scope>NUCLEOTIDE SEQUENCE [LARGE SCALE GENOMIC DNA]</scope>
    <source>
        <strain evidence="3">DSM 17071</strain>
    </source>
</reference>
<dbReference type="NCBIfam" id="TIGR04127">
    <property type="entry name" value="flavo_near_exo"/>
    <property type="match status" value="1"/>
</dbReference>
<evidence type="ECO:0000256" key="1">
    <source>
        <dbReference type="SAM" id="Phobius"/>
    </source>
</evidence>